<dbReference type="Pfam" id="PF14539">
    <property type="entry name" value="DUF4442"/>
    <property type="match status" value="1"/>
</dbReference>
<sequence length="158" mass="17648">MKVTPQLMKWWLNIWPPLLFSGIRVTEIADDWTTATIRLKVNRLNQNIMGAAFGGSLSAMTGPLFMVLLMQQIGPEYRVWDTEGTIKFIRPGKGTLTSRVTVPPAVVEQIRNETADGAKSLTWFETEIIDAGGATVAVAHRQVYARKKPAPEKDHRSK</sequence>
<accession>K0F1D8</accession>
<protein>
    <recommendedName>
        <fullName evidence="4">DUF4442 domain-containing protein</fullName>
    </recommendedName>
</protein>
<name>K0F1D8_NOCB7</name>
<dbReference type="RefSeq" id="WP_014985790.1">
    <property type="nucleotide sequence ID" value="NC_018681.1"/>
</dbReference>
<dbReference type="InterPro" id="IPR027961">
    <property type="entry name" value="DUF4442"/>
</dbReference>
<dbReference type="SUPFAM" id="SSF54637">
    <property type="entry name" value="Thioesterase/thiol ester dehydrase-isomerase"/>
    <property type="match status" value="1"/>
</dbReference>
<proteinExistence type="predicted"/>
<dbReference type="EMBL" id="CP003876">
    <property type="protein sequence ID" value="AFU02935.1"/>
    <property type="molecule type" value="Genomic_DNA"/>
</dbReference>
<feature type="transmembrane region" description="Helical" evidence="1">
    <location>
        <begin position="48"/>
        <end position="69"/>
    </location>
</feature>
<gene>
    <name evidence="2" type="ORF">O3I_024920</name>
</gene>
<keyword evidence="1" id="KW-0472">Membrane</keyword>
<keyword evidence="3" id="KW-1185">Reference proteome</keyword>
<evidence type="ECO:0000256" key="1">
    <source>
        <dbReference type="SAM" id="Phobius"/>
    </source>
</evidence>
<dbReference type="KEGG" id="nbr:O3I_024920"/>
<dbReference type="InterPro" id="IPR029069">
    <property type="entry name" value="HotDog_dom_sf"/>
</dbReference>
<evidence type="ECO:0000313" key="2">
    <source>
        <dbReference type="EMBL" id="AFU02935.1"/>
    </source>
</evidence>
<dbReference type="Proteomes" id="UP000006304">
    <property type="component" value="Chromosome"/>
</dbReference>
<evidence type="ECO:0000313" key="3">
    <source>
        <dbReference type="Proteomes" id="UP000006304"/>
    </source>
</evidence>
<keyword evidence="1" id="KW-0812">Transmembrane</keyword>
<dbReference type="AlphaFoldDB" id="K0F1D8"/>
<dbReference type="eggNOG" id="COG2050">
    <property type="taxonomic scope" value="Bacteria"/>
</dbReference>
<evidence type="ECO:0008006" key="4">
    <source>
        <dbReference type="Google" id="ProtNLM"/>
    </source>
</evidence>
<organism evidence="2 3">
    <name type="scientific">Nocardia brasiliensis (strain ATCC 700358 / HUJEG-1)</name>
    <dbReference type="NCBI Taxonomy" id="1133849"/>
    <lineage>
        <taxon>Bacteria</taxon>
        <taxon>Bacillati</taxon>
        <taxon>Actinomycetota</taxon>
        <taxon>Actinomycetes</taxon>
        <taxon>Mycobacteriales</taxon>
        <taxon>Nocardiaceae</taxon>
        <taxon>Nocardia</taxon>
    </lineage>
</organism>
<dbReference type="HOGENOM" id="CLU_116159_0_0_11"/>
<reference evidence="2 3" key="1">
    <citation type="journal article" date="2012" name="J. Bacteriol.">
        <title>Complete genome sequence of Nocardia brasiliensis HUJEG-1.</title>
        <authorList>
            <person name="Vera-Cabrera L."/>
            <person name="Ortiz-Lopez R."/>
            <person name="Elizondo-Gonzalez R."/>
            <person name="Perez-Maya A.A."/>
            <person name="Ocampo-Candiani J."/>
        </authorList>
    </citation>
    <scope>NUCLEOTIDE SEQUENCE [LARGE SCALE GENOMIC DNA]</scope>
    <source>
        <strain evidence="3">ATCC 700358</strain>
    </source>
</reference>
<dbReference type="Gene3D" id="3.10.129.10">
    <property type="entry name" value="Hotdog Thioesterase"/>
    <property type="match status" value="1"/>
</dbReference>
<keyword evidence="1" id="KW-1133">Transmembrane helix</keyword>
<dbReference type="STRING" id="1133849.O3I_024920"/>